<dbReference type="EMBL" id="JBHTKL010000006">
    <property type="protein sequence ID" value="MFD1020742.1"/>
    <property type="molecule type" value="Genomic_DNA"/>
</dbReference>
<dbReference type="PANTHER" id="PTHR12599:SF0">
    <property type="entry name" value="PTERIN-4-ALPHA-CARBINOLAMINE DEHYDRATASE"/>
    <property type="match status" value="1"/>
</dbReference>
<dbReference type="Pfam" id="PF01329">
    <property type="entry name" value="Pterin_4a"/>
    <property type="match status" value="1"/>
</dbReference>
<keyword evidence="4" id="KW-0456">Lyase</keyword>
<evidence type="ECO:0000256" key="1">
    <source>
        <dbReference type="ARBA" id="ARBA00001554"/>
    </source>
</evidence>
<protein>
    <recommendedName>
        <fullName evidence="3">4a-hydroxytetrahydrobiopterin dehydratase</fullName>
        <ecNumber evidence="3">4.2.1.96</ecNumber>
    </recommendedName>
</protein>
<organism evidence="5 6">
    <name type="scientific">Thalassobacillus hwangdonensis</name>
    <dbReference type="NCBI Taxonomy" id="546108"/>
    <lineage>
        <taxon>Bacteria</taxon>
        <taxon>Bacillati</taxon>
        <taxon>Bacillota</taxon>
        <taxon>Bacilli</taxon>
        <taxon>Bacillales</taxon>
        <taxon>Bacillaceae</taxon>
        <taxon>Thalassobacillus</taxon>
    </lineage>
</organism>
<comment type="similarity">
    <text evidence="2">Belongs to the pterin-4-alpha-carbinolamine dehydratase family.</text>
</comment>
<evidence type="ECO:0000313" key="6">
    <source>
        <dbReference type="Proteomes" id="UP001596990"/>
    </source>
</evidence>
<dbReference type="Proteomes" id="UP001596990">
    <property type="component" value="Unassembled WGS sequence"/>
</dbReference>
<dbReference type="InterPro" id="IPR001533">
    <property type="entry name" value="Pterin_deHydtase"/>
</dbReference>
<sequence length="99" mass="11737">MERLNEEEKAQGLAKLDGWKLEDEKWITKKYRFKAYLSGIEFVNQVAAYSEDIQHHPFISIDYKLVTLRLTSWRAKGLTDLDLTCAKQYDSFYDQIIKE</sequence>
<dbReference type="EC" id="4.2.1.96" evidence="3"/>
<dbReference type="InterPro" id="IPR036428">
    <property type="entry name" value="PCD_sf"/>
</dbReference>
<gene>
    <name evidence="5" type="ORF">ACFQ2J_16260</name>
</gene>
<dbReference type="PANTHER" id="PTHR12599">
    <property type="entry name" value="PTERIN-4-ALPHA-CARBINOLAMINE DEHYDRATASE"/>
    <property type="match status" value="1"/>
</dbReference>
<name>A0ABW3L5J5_9BACI</name>
<comment type="caution">
    <text evidence="5">The sequence shown here is derived from an EMBL/GenBank/DDBJ whole genome shotgun (WGS) entry which is preliminary data.</text>
</comment>
<evidence type="ECO:0000256" key="4">
    <source>
        <dbReference type="ARBA" id="ARBA00023239"/>
    </source>
</evidence>
<proteinExistence type="inferred from homology"/>
<comment type="catalytic activity">
    <reaction evidence="1">
        <text>(4aS,6R)-4a-hydroxy-L-erythro-5,6,7,8-tetrahydrobiopterin = (6R)-L-erythro-6,7-dihydrobiopterin + H2O</text>
        <dbReference type="Rhea" id="RHEA:11920"/>
        <dbReference type="ChEBI" id="CHEBI:15377"/>
        <dbReference type="ChEBI" id="CHEBI:15642"/>
        <dbReference type="ChEBI" id="CHEBI:43120"/>
        <dbReference type="EC" id="4.2.1.96"/>
    </reaction>
</comment>
<dbReference type="Gene3D" id="3.30.1360.20">
    <property type="entry name" value="Transcriptional coactivator/pterin dehydratase"/>
    <property type="match status" value="1"/>
</dbReference>
<reference evidence="6" key="1">
    <citation type="journal article" date="2019" name="Int. J. Syst. Evol. Microbiol.">
        <title>The Global Catalogue of Microorganisms (GCM) 10K type strain sequencing project: providing services to taxonomists for standard genome sequencing and annotation.</title>
        <authorList>
            <consortium name="The Broad Institute Genomics Platform"/>
            <consortium name="The Broad Institute Genome Sequencing Center for Infectious Disease"/>
            <person name="Wu L."/>
            <person name="Ma J."/>
        </authorList>
    </citation>
    <scope>NUCLEOTIDE SEQUENCE [LARGE SCALE GENOMIC DNA]</scope>
    <source>
        <strain evidence="6">CCUG 56607</strain>
    </source>
</reference>
<accession>A0ABW3L5J5</accession>
<dbReference type="SUPFAM" id="SSF55248">
    <property type="entry name" value="PCD-like"/>
    <property type="match status" value="1"/>
</dbReference>
<keyword evidence="6" id="KW-1185">Reference proteome</keyword>
<dbReference type="CDD" id="cd00488">
    <property type="entry name" value="PCD_DCoH"/>
    <property type="match status" value="1"/>
</dbReference>
<evidence type="ECO:0000256" key="3">
    <source>
        <dbReference type="ARBA" id="ARBA00013252"/>
    </source>
</evidence>
<evidence type="ECO:0000313" key="5">
    <source>
        <dbReference type="EMBL" id="MFD1020742.1"/>
    </source>
</evidence>
<dbReference type="RefSeq" id="WP_386062967.1">
    <property type="nucleotide sequence ID" value="NZ_JBHTKL010000006.1"/>
</dbReference>
<evidence type="ECO:0000256" key="2">
    <source>
        <dbReference type="ARBA" id="ARBA00006472"/>
    </source>
</evidence>